<accession>A0A0W0S6H4</accession>
<dbReference type="Pfam" id="PF07931">
    <property type="entry name" value="CPT"/>
    <property type="match status" value="1"/>
</dbReference>
<name>A0A0W0S6H4_9GAMM</name>
<dbReference type="RefSeq" id="WP_058387500.1">
    <property type="nucleotide sequence ID" value="NZ_CAAAIT010000002.1"/>
</dbReference>
<keyword evidence="1" id="KW-0808">Transferase</keyword>
<proteinExistence type="predicted"/>
<dbReference type="EMBL" id="LNXW01000013">
    <property type="protein sequence ID" value="KTC78906.1"/>
    <property type="molecule type" value="Genomic_DNA"/>
</dbReference>
<dbReference type="GO" id="GO:0016740">
    <property type="term" value="F:transferase activity"/>
    <property type="evidence" value="ECO:0007669"/>
    <property type="project" value="UniProtKB-KW"/>
</dbReference>
<reference evidence="2 4" key="2">
    <citation type="submission" date="2018-12" db="EMBL/GenBank/DDBJ databases">
        <authorList>
            <consortium name="Pathogen Informatics"/>
        </authorList>
    </citation>
    <scope>NUCLEOTIDE SEQUENCE [LARGE SCALE GENOMIC DNA]</scope>
    <source>
        <strain evidence="2 4">NCTC11976</strain>
    </source>
</reference>
<evidence type="ECO:0000313" key="3">
    <source>
        <dbReference type="Proteomes" id="UP000054921"/>
    </source>
</evidence>
<keyword evidence="4" id="KW-1185">Reference proteome</keyword>
<protein>
    <submittedName>
        <fullName evidence="1">Chloramphenicol phosphotransferase-like protein</fullName>
    </submittedName>
</protein>
<gene>
    <name evidence="1" type="ORF">Lche_0926</name>
    <name evidence="2" type="ORF">NCTC11976_01566</name>
</gene>
<evidence type="ECO:0000313" key="2">
    <source>
        <dbReference type="EMBL" id="VEB36156.1"/>
    </source>
</evidence>
<dbReference type="SUPFAM" id="SSF52540">
    <property type="entry name" value="P-loop containing nucleoside triphosphate hydrolases"/>
    <property type="match status" value="1"/>
</dbReference>
<organism evidence="1 3">
    <name type="scientific">Legionella cherrii</name>
    <dbReference type="NCBI Taxonomy" id="28084"/>
    <lineage>
        <taxon>Bacteria</taxon>
        <taxon>Pseudomonadati</taxon>
        <taxon>Pseudomonadota</taxon>
        <taxon>Gammaproteobacteria</taxon>
        <taxon>Legionellales</taxon>
        <taxon>Legionellaceae</taxon>
        <taxon>Legionella</taxon>
    </lineage>
</organism>
<evidence type="ECO:0000313" key="4">
    <source>
        <dbReference type="Proteomes" id="UP000277577"/>
    </source>
</evidence>
<dbReference type="Gene3D" id="3.40.50.300">
    <property type="entry name" value="P-loop containing nucleotide triphosphate hydrolases"/>
    <property type="match status" value="1"/>
</dbReference>
<sequence length="193" mass="21654">MIIIVCGTSSSGKSTLCHELQSRLGDGWLSFITDGYLGMLGDKFAGLHPDNPQVCIPNDICYAHQYADGTYEIIPGALCSKLYLTIPNVLKLLAEQGFNIIVDSFITTIDEFKSYKEILESYGVLFVYLDASEATIAQREAARGDRLKGSALHWLKRFDFQEHCDLCINTEEMNTQQIGDEVFRALETRITLR</sequence>
<dbReference type="OrthoDB" id="5644958at2"/>
<dbReference type="Proteomes" id="UP000054921">
    <property type="component" value="Unassembled WGS sequence"/>
</dbReference>
<dbReference type="STRING" id="28084.Lche_0926"/>
<reference evidence="1 3" key="1">
    <citation type="submission" date="2015-11" db="EMBL/GenBank/DDBJ databases">
        <title>Genomic analysis of 38 Legionella species identifies large and diverse effector repertoires.</title>
        <authorList>
            <person name="Burstein D."/>
            <person name="Amaro F."/>
            <person name="Zusman T."/>
            <person name="Lifshitz Z."/>
            <person name="Cohen O."/>
            <person name="Gilbert J.A."/>
            <person name="Pupko T."/>
            <person name="Shuman H.A."/>
            <person name="Segal G."/>
        </authorList>
    </citation>
    <scope>NUCLEOTIDE SEQUENCE [LARGE SCALE GENOMIC DNA]</scope>
    <source>
        <strain evidence="1 3">ORW</strain>
    </source>
</reference>
<evidence type="ECO:0000313" key="1">
    <source>
        <dbReference type="EMBL" id="KTC78906.1"/>
    </source>
</evidence>
<dbReference type="AlphaFoldDB" id="A0A0W0S6H4"/>
<dbReference type="InterPro" id="IPR027417">
    <property type="entry name" value="P-loop_NTPase"/>
</dbReference>
<dbReference type="PATRIC" id="fig|28084.5.peg.998"/>
<dbReference type="Proteomes" id="UP000277577">
    <property type="component" value="Chromosome"/>
</dbReference>
<dbReference type="EMBL" id="LR134173">
    <property type="protein sequence ID" value="VEB36156.1"/>
    <property type="molecule type" value="Genomic_DNA"/>
</dbReference>